<protein>
    <submittedName>
        <fullName evidence="2">G547 protein</fullName>
    </submittedName>
</protein>
<name>A0ABP1FL80_9CHLO</name>
<dbReference type="EMBL" id="CAXHTA020000001">
    <property type="protein sequence ID" value="CAL5218818.1"/>
    <property type="molecule type" value="Genomic_DNA"/>
</dbReference>
<keyword evidence="1" id="KW-0472">Membrane</keyword>
<comment type="caution">
    <text evidence="2">The sequence shown here is derived from an EMBL/GenBank/DDBJ whole genome shotgun (WGS) entry which is preliminary data.</text>
</comment>
<keyword evidence="1" id="KW-1133">Transmembrane helix</keyword>
<keyword evidence="1" id="KW-0812">Transmembrane</keyword>
<feature type="transmembrane region" description="Helical" evidence="1">
    <location>
        <begin position="54"/>
        <end position="72"/>
    </location>
</feature>
<organism evidence="2 3">
    <name type="scientific">Coccomyxa viridis</name>
    <dbReference type="NCBI Taxonomy" id="1274662"/>
    <lineage>
        <taxon>Eukaryota</taxon>
        <taxon>Viridiplantae</taxon>
        <taxon>Chlorophyta</taxon>
        <taxon>core chlorophytes</taxon>
        <taxon>Trebouxiophyceae</taxon>
        <taxon>Trebouxiophyceae incertae sedis</taxon>
        <taxon>Coccomyxaceae</taxon>
        <taxon>Coccomyxa</taxon>
    </lineage>
</organism>
<accession>A0ABP1FL80</accession>
<proteinExistence type="predicted"/>
<keyword evidence="3" id="KW-1185">Reference proteome</keyword>
<reference evidence="2 3" key="1">
    <citation type="submission" date="2024-06" db="EMBL/GenBank/DDBJ databases">
        <authorList>
            <person name="Kraege A."/>
            <person name="Thomma B."/>
        </authorList>
    </citation>
    <scope>NUCLEOTIDE SEQUENCE [LARGE SCALE GENOMIC DNA]</scope>
</reference>
<dbReference type="Proteomes" id="UP001497392">
    <property type="component" value="Unassembled WGS sequence"/>
</dbReference>
<feature type="transmembrane region" description="Helical" evidence="1">
    <location>
        <begin position="79"/>
        <end position="102"/>
    </location>
</feature>
<sequence>MQVCRALQDPLQDAMYETWSSDPDDWDSREYGNDDLIDALYTDEGSAGTTAQNVLAIALALLLVAAVGNVIFKIVVVSWALFSAAVRYSAVALILICLSTLIV</sequence>
<evidence type="ECO:0000256" key="1">
    <source>
        <dbReference type="SAM" id="Phobius"/>
    </source>
</evidence>
<gene>
    <name evidence="2" type="primary">g547</name>
    <name evidence="2" type="ORF">VP750_LOCUS477</name>
</gene>
<evidence type="ECO:0000313" key="3">
    <source>
        <dbReference type="Proteomes" id="UP001497392"/>
    </source>
</evidence>
<evidence type="ECO:0000313" key="2">
    <source>
        <dbReference type="EMBL" id="CAL5218818.1"/>
    </source>
</evidence>